<dbReference type="InterPro" id="IPR000380">
    <property type="entry name" value="Topo_IA"/>
</dbReference>
<reference evidence="10" key="1">
    <citation type="submission" date="2020-05" db="EMBL/GenBank/DDBJ databases">
        <title>Phylogenomic resolution of chytrid fungi.</title>
        <authorList>
            <person name="Stajich J.E."/>
            <person name="Amses K."/>
            <person name="Simmons R."/>
            <person name="Seto K."/>
            <person name="Myers J."/>
            <person name="Bonds A."/>
            <person name="Quandt C.A."/>
            <person name="Barry K."/>
            <person name="Liu P."/>
            <person name="Grigoriev I."/>
            <person name="Longcore J.E."/>
            <person name="James T.Y."/>
        </authorList>
    </citation>
    <scope>NUCLEOTIDE SEQUENCE</scope>
    <source>
        <strain evidence="10">JEL0476</strain>
    </source>
</reference>
<dbReference type="InterPro" id="IPR023405">
    <property type="entry name" value="Topo_IA_core_domain"/>
</dbReference>
<evidence type="ECO:0000313" key="11">
    <source>
        <dbReference type="Proteomes" id="UP001211065"/>
    </source>
</evidence>
<dbReference type="PANTHER" id="PTHR11390">
    <property type="entry name" value="PROKARYOTIC DNA TOPOISOMERASE"/>
    <property type="match status" value="1"/>
</dbReference>
<evidence type="ECO:0000256" key="7">
    <source>
        <dbReference type="RuleBase" id="RU362092"/>
    </source>
</evidence>
<keyword evidence="5 7" id="KW-0238">DNA-binding</keyword>
<proteinExistence type="inferred from homology"/>
<gene>
    <name evidence="10" type="primary">TOP3B</name>
    <name evidence="10" type="ORF">HK099_004647</name>
</gene>
<comment type="function">
    <text evidence="7">Introduces a single-strand break via transesterification at a target site in duplex DNA. Releases the supercoiling and torsional tension of DNA introduced during the DNA replication and transcription by transiently cleaving and rejoining one strand of the DNA duplex. The scissile phosphodiester is attacked by the catalytic tyrosine of the enzyme, resulting in the formation of a DNA-(5'-phosphotyrosyl)-enzyme intermediate and the expulsion of a 3'-OH DNA strand.</text>
</comment>
<evidence type="ECO:0000256" key="8">
    <source>
        <dbReference type="SAM" id="SignalP"/>
    </source>
</evidence>
<dbReference type="Gene3D" id="1.10.460.10">
    <property type="entry name" value="Topoisomerase I, domain 2"/>
    <property type="match status" value="2"/>
</dbReference>
<dbReference type="InterPro" id="IPR056452">
    <property type="entry name" value="Zn_ribbon_TOP3B"/>
</dbReference>
<evidence type="ECO:0000313" key="10">
    <source>
        <dbReference type="EMBL" id="KAJ3219587.1"/>
    </source>
</evidence>
<dbReference type="EC" id="5.6.2.1" evidence="3 7"/>
<accession>A0AAD5U251</accession>
<evidence type="ECO:0000259" key="9">
    <source>
        <dbReference type="PROSITE" id="PS52039"/>
    </source>
</evidence>
<dbReference type="GO" id="GO:0005634">
    <property type="term" value="C:nucleus"/>
    <property type="evidence" value="ECO:0007669"/>
    <property type="project" value="TreeGrafter"/>
</dbReference>
<dbReference type="InterPro" id="IPR003601">
    <property type="entry name" value="Topo_IA_2"/>
</dbReference>
<keyword evidence="6 7" id="KW-0413">Isomerase</keyword>
<evidence type="ECO:0000256" key="2">
    <source>
        <dbReference type="ARBA" id="ARBA00009446"/>
    </source>
</evidence>
<evidence type="ECO:0000256" key="4">
    <source>
        <dbReference type="ARBA" id="ARBA00023029"/>
    </source>
</evidence>
<keyword evidence="11" id="KW-1185">Reference proteome</keyword>
<evidence type="ECO:0000256" key="6">
    <source>
        <dbReference type="ARBA" id="ARBA00023235"/>
    </source>
</evidence>
<protein>
    <recommendedName>
        <fullName evidence="3 7">DNA topoisomerase</fullName>
        <ecNumber evidence="3 7">5.6.2.1</ecNumber>
    </recommendedName>
</protein>
<dbReference type="InterPro" id="IPR003602">
    <property type="entry name" value="Topo_IA_DNA-bd_dom"/>
</dbReference>
<sequence length="695" mass="78200">MLILIILAMKNLVKPDELAAKAVDVRQELDLKIGCAFTRFQTSFFHGKYGNFDGNSISYGPCQTPALALCVKRHDEILSFQPKSFWTVQATVDLKNSLSIQVLSDRGRIFEKKIAQNLVENLKKKTEAKIVSLSVSQKSLSRPHGYLSYPRTETSKYSSEFDIDFILSAQKNSNSWGHYAEELLVTGYTRPEGKYCETNIIINFLNLGGKDFGDHPPITPMALANEGDLYATLSSNCQYEKTKIVFEIGSTKFDWSGNKVRKAGFTSVMHWRAMSDDLNVELVDSEVCKVSDVRIKEGQTSPPDYLTESDLLGKMESLGIGTDASMATHINNICVRKYVNVYGNQRLLIPTNLGIVLIHGLEKIDAELSSPTLRSNMEKRISVIADGKETPESILSSELSLYKLKFEGFMKNIEKMDQLFEASFSPVSSTGKPFSKCGICKRLLITIYPILNRHYLHNRYMHLLSTKPVRLHCRNCNETYNLPSNGSIKLFRELKCPLDAFELVLFTTGSKGKGYSICPKCYNHPPFENIPIGMSCNNCPEVSCKFSLPNNSIINCPQENCTGVLVLDFTSAPRYKLNCNACNLVSNFKDTVNEVFLKENICEKCFSKQIEISFIKKENKNDLIGCIVCDDELDALLESRVIKFGRRGKEIKVRKYRGNTAESSKNDIVKQKSKEEKFLEIAENIGGRGGKLVKY</sequence>
<evidence type="ECO:0000256" key="5">
    <source>
        <dbReference type="ARBA" id="ARBA00023125"/>
    </source>
</evidence>
<evidence type="ECO:0000256" key="3">
    <source>
        <dbReference type="ARBA" id="ARBA00012891"/>
    </source>
</evidence>
<comment type="catalytic activity">
    <reaction evidence="1 7">
        <text>ATP-independent breakage of single-stranded DNA, followed by passage and rejoining.</text>
        <dbReference type="EC" id="5.6.2.1"/>
    </reaction>
</comment>
<feature type="signal peptide" evidence="8">
    <location>
        <begin position="1"/>
        <end position="15"/>
    </location>
</feature>
<comment type="similarity">
    <text evidence="2 7">Belongs to the type IA topoisomerase family.</text>
</comment>
<dbReference type="Proteomes" id="UP001211065">
    <property type="component" value="Unassembled WGS sequence"/>
</dbReference>
<evidence type="ECO:0000256" key="1">
    <source>
        <dbReference type="ARBA" id="ARBA00000213"/>
    </source>
</evidence>
<dbReference type="GO" id="GO:0003917">
    <property type="term" value="F:DNA topoisomerase type I (single strand cut, ATP-independent) activity"/>
    <property type="evidence" value="ECO:0007669"/>
    <property type="project" value="UniProtKB-EC"/>
</dbReference>
<keyword evidence="4 7" id="KW-0799">Topoisomerase</keyword>
<dbReference type="AlphaFoldDB" id="A0AAD5U251"/>
<dbReference type="SUPFAM" id="SSF56712">
    <property type="entry name" value="Prokaryotic type I DNA topoisomerase"/>
    <property type="match status" value="1"/>
</dbReference>
<feature type="domain" description="Topo IA-type catalytic" evidence="9">
    <location>
        <begin position="16"/>
        <end position="406"/>
    </location>
</feature>
<dbReference type="PROSITE" id="PS52039">
    <property type="entry name" value="TOPO_IA_2"/>
    <property type="match status" value="1"/>
</dbReference>
<feature type="chain" id="PRO_5042157007" description="DNA topoisomerase" evidence="8">
    <location>
        <begin position="16"/>
        <end position="695"/>
    </location>
</feature>
<dbReference type="Pfam" id="PF01131">
    <property type="entry name" value="Topoisom_bac"/>
    <property type="match status" value="2"/>
</dbReference>
<dbReference type="SMART" id="SM00437">
    <property type="entry name" value="TOP1Ac"/>
    <property type="match status" value="1"/>
</dbReference>
<dbReference type="Pfam" id="PF23546">
    <property type="entry name" value="Zn_ribbon_TOP3B"/>
    <property type="match status" value="1"/>
</dbReference>
<name>A0AAD5U251_9FUNG</name>
<dbReference type="InterPro" id="IPR013824">
    <property type="entry name" value="Topo_IA_cen_sub1"/>
</dbReference>
<dbReference type="CDD" id="cd00186">
    <property type="entry name" value="TOP1Ac"/>
    <property type="match status" value="1"/>
</dbReference>
<dbReference type="SMART" id="SM00436">
    <property type="entry name" value="TOP1Bc"/>
    <property type="match status" value="1"/>
</dbReference>
<dbReference type="GO" id="GO:0006281">
    <property type="term" value="P:DNA repair"/>
    <property type="evidence" value="ECO:0007669"/>
    <property type="project" value="TreeGrafter"/>
</dbReference>
<dbReference type="GO" id="GO:0006265">
    <property type="term" value="P:DNA topological change"/>
    <property type="evidence" value="ECO:0007669"/>
    <property type="project" value="InterPro"/>
</dbReference>
<comment type="caution">
    <text evidence="10">The sequence shown here is derived from an EMBL/GenBank/DDBJ whole genome shotgun (WGS) entry which is preliminary data.</text>
</comment>
<dbReference type="EMBL" id="JADGJW010000334">
    <property type="protein sequence ID" value="KAJ3219587.1"/>
    <property type="molecule type" value="Genomic_DNA"/>
</dbReference>
<organism evidence="10 11">
    <name type="scientific">Clydaea vesicula</name>
    <dbReference type="NCBI Taxonomy" id="447962"/>
    <lineage>
        <taxon>Eukaryota</taxon>
        <taxon>Fungi</taxon>
        <taxon>Fungi incertae sedis</taxon>
        <taxon>Chytridiomycota</taxon>
        <taxon>Chytridiomycota incertae sedis</taxon>
        <taxon>Chytridiomycetes</taxon>
        <taxon>Lobulomycetales</taxon>
        <taxon>Lobulomycetaceae</taxon>
        <taxon>Clydaea</taxon>
    </lineage>
</organism>
<dbReference type="GO" id="GO:0006310">
    <property type="term" value="P:DNA recombination"/>
    <property type="evidence" value="ECO:0007669"/>
    <property type="project" value="TreeGrafter"/>
</dbReference>
<dbReference type="GO" id="GO:0003677">
    <property type="term" value="F:DNA binding"/>
    <property type="evidence" value="ECO:0007669"/>
    <property type="project" value="UniProtKB-KW"/>
</dbReference>
<dbReference type="PRINTS" id="PR00417">
    <property type="entry name" value="PRTPISMRASEI"/>
</dbReference>
<dbReference type="InterPro" id="IPR013497">
    <property type="entry name" value="Topo_IA_cen"/>
</dbReference>
<dbReference type="PANTHER" id="PTHR11390:SF20">
    <property type="entry name" value="DNA TOPOISOMERASE 3-BETA-1"/>
    <property type="match status" value="1"/>
</dbReference>
<keyword evidence="8" id="KW-0732">Signal</keyword>